<dbReference type="GeneID" id="110460731"/>
<dbReference type="CDD" id="cd14691">
    <property type="entry name" value="bZIP_XBP1"/>
    <property type="match status" value="1"/>
</dbReference>
<protein>
    <recommendedName>
        <fullName evidence="6">X-box-binding protein 1</fullName>
    </recommendedName>
</protein>
<dbReference type="GO" id="GO:0000981">
    <property type="term" value="F:DNA-binding transcription factor activity, RNA polymerase II-specific"/>
    <property type="evidence" value="ECO:0007669"/>
    <property type="project" value="TreeGrafter"/>
</dbReference>
<sequence>MSSSLRTIVINTAPNKSNILELPQSAMSTSVMDTLYEESEGGGPKKRRRLTHLTPDEKMMRRKLKNRVAAQTARDRKKDLMSVLESQLAKIMEENKKLQKENVELRNKSGVLIQENTILKERLETGSPSKPESEYPGSAVLFAPLPQEQTRTQSHWTMPLATSYLTVSLCLALCSRMTRSQRKEVSLSMHHQPSPSSKPSKHLKLAQWWGPQQQSWNPSMNL</sequence>
<organism evidence="10">
    <name type="scientific">Mizuhopecten yessoensis</name>
    <name type="common">Japanese scallop</name>
    <name type="synonym">Patinopecten yessoensis</name>
    <dbReference type="NCBI Taxonomy" id="6573"/>
    <lineage>
        <taxon>Eukaryota</taxon>
        <taxon>Metazoa</taxon>
        <taxon>Spiralia</taxon>
        <taxon>Lophotrochozoa</taxon>
        <taxon>Mollusca</taxon>
        <taxon>Bivalvia</taxon>
        <taxon>Autobranchia</taxon>
        <taxon>Pteriomorphia</taxon>
        <taxon>Pectinida</taxon>
        <taxon>Pectinoidea</taxon>
        <taxon>Pectinidae</taxon>
        <taxon>Mizuhopecten</taxon>
    </lineage>
</organism>
<evidence type="ECO:0000256" key="3">
    <source>
        <dbReference type="ARBA" id="ARBA00023125"/>
    </source>
</evidence>
<dbReference type="KEGG" id="myi:110460731"/>
<dbReference type="Gene3D" id="1.20.5.170">
    <property type="match status" value="1"/>
</dbReference>
<accession>A0A5S9GRC3</accession>
<evidence type="ECO:0000259" key="9">
    <source>
        <dbReference type="PROSITE" id="PS50217"/>
    </source>
</evidence>
<keyword evidence="3" id="KW-0238">DNA-binding</keyword>
<dbReference type="Pfam" id="PF00170">
    <property type="entry name" value="bZIP_1"/>
    <property type="match status" value="1"/>
</dbReference>
<keyword evidence="1" id="KW-0832">Ubl conjugation</keyword>
<evidence type="ECO:0000256" key="6">
    <source>
        <dbReference type="ARBA" id="ARBA00040165"/>
    </source>
</evidence>
<feature type="compositionally biased region" description="Low complexity" evidence="8">
    <location>
        <begin position="188"/>
        <end position="198"/>
    </location>
</feature>
<evidence type="ECO:0000256" key="2">
    <source>
        <dbReference type="ARBA" id="ARBA00023015"/>
    </source>
</evidence>
<feature type="region of interest" description="Disordered" evidence="8">
    <location>
        <begin position="184"/>
        <end position="204"/>
    </location>
</feature>
<dbReference type="PANTHER" id="PTHR46542:SF1">
    <property type="entry name" value="X-BOX BINDING PROTEIN 1"/>
    <property type="match status" value="1"/>
</dbReference>
<dbReference type="InterPro" id="IPR046347">
    <property type="entry name" value="bZIP_sf"/>
</dbReference>
<dbReference type="OrthoDB" id="20960at2759"/>
<dbReference type="InterPro" id="IPR052470">
    <property type="entry name" value="ER_Stress-Reg_TF"/>
</dbReference>
<dbReference type="PROSITE" id="PS00036">
    <property type="entry name" value="BZIP_BASIC"/>
    <property type="match status" value="1"/>
</dbReference>
<dbReference type="RefSeq" id="XP_021369507.1">
    <property type="nucleotide sequence ID" value="XM_021513832.1"/>
</dbReference>
<feature type="coiled-coil region" evidence="7">
    <location>
        <begin position="74"/>
        <end position="115"/>
    </location>
</feature>
<name>A0A5S9GRC3_MIZYE</name>
<keyword evidence="4" id="KW-0804">Transcription</keyword>
<dbReference type="SUPFAM" id="SSF57959">
    <property type="entry name" value="Leucine zipper domain"/>
    <property type="match status" value="1"/>
</dbReference>
<evidence type="ECO:0000256" key="1">
    <source>
        <dbReference type="ARBA" id="ARBA00022843"/>
    </source>
</evidence>
<keyword evidence="5" id="KW-0539">Nucleus</keyword>
<keyword evidence="2" id="KW-0805">Transcription regulation</keyword>
<reference evidence="10" key="1">
    <citation type="submission" date="2017-06" db="EMBL/GenBank/DDBJ databases">
        <title>Cloning and characterization of X Box Binding Protein1 protein in Patinopecten yessoensis and its association with heat tolerance.</title>
        <authorList>
            <person name="Wu Y."/>
            <person name="Yang C."/>
        </authorList>
    </citation>
    <scope>NUCLEOTIDE SEQUENCE</scope>
</reference>
<evidence type="ECO:0000256" key="7">
    <source>
        <dbReference type="SAM" id="Coils"/>
    </source>
</evidence>
<feature type="domain" description="BZIP" evidence="9">
    <location>
        <begin position="56"/>
        <end position="108"/>
    </location>
</feature>
<dbReference type="PROSITE" id="PS50217">
    <property type="entry name" value="BZIP"/>
    <property type="match status" value="1"/>
</dbReference>
<dbReference type="AlphaFoldDB" id="A0A5S9GRC3"/>
<dbReference type="SMART" id="SM00338">
    <property type="entry name" value="BRLZ"/>
    <property type="match status" value="1"/>
</dbReference>
<evidence type="ECO:0000256" key="5">
    <source>
        <dbReference type="ARBA" id="ARBA00023242"/>
    </source>
</evidence>
<dbReference type="InterPro" id="IPR004827">
    <property type="entry name" value="bZIP"/>
</dbReference>
<evidence type="ECO:0000313" key="10">
    <source>
        <dbReference type="EMBL" id="AXM05360.1"/>
    </source>
</evidence>
<dbReference type="PANTHER" id="PTHR46542">
    <property type="entry name" value="X-BOX BINDING PROTEIN 1"/>
    <property type="match status" value="1"/>
</dbReference>
<proteinExistence type="evidence at transcript level"/>
<evidence type="ECO:0000256" key="8">
    <source>
        <dbReference type="SAM" id="MobiDB-lite"/>
    </source>
</evidence>
<dbReference type="GO" id="GO:0005634">
    <property type="term" value="C:nucleus"/>
    <property type="evidence" value="ECO:0007669"/>
    <property type="project" value="TreeGrafter"/>
</dbReference>
<keyword evidence="7" id="KW-0175">Coiled coil</keyword>
<dbReference type="EMBL" id="MF499128">
    <property type="protein sequence ID" value="AXM05360.1"/>
    <property type="molecule type" value="mRNA"/>
</dbReference>
<dbReference type="GO" id="GO:0000977">
    <property type="term" value="F:RNA polymerase II transcription regulatory region sequence-specific DNA binding"/>
    <property type="evidence" value="ECO:0007669"/>
    <property type="project" value="TreeGrafter"/>
</dbReference>
<evidence type="ECO:0000256" key="4">
    <source>
        <dbReference type="ARBA" id="ARBA00023163"/>
    </source>
</evidence>